<reference evidence="6 7" key="1">
    <citation type="submission" date="2024-06" db="EMBL/GenBank/DDBJ databases">
        <authorList>
            <person name="Tuo L."/>
        </authorList>
    </citation>
    <scope>NUCLEOTIDE SEQUENCE [LARGE SCALE GENOMIC DNA]</scope>
    <source>
        <strain evidence="6 7">ZMM04-5</strain>
    </source>
</reference>
<dbReference type="InterPro" id="IPR035472">
    <property type="entry name" value="RpiR-like_SIS"/>
</dbReference>
<keyword evidence="7" id="KW-1185">Reference proteome</keyword>
<gene>
    <name evidence="6" type="ORF">ABUE31_18070</name>
</gene>
<feature type="region of interest" description="Disordered" evidence="4">
    <location>
        <begin position="291"/>
        <end position="319"/>
    </location>
</feature>
<comment type="caution">
    <text evidence="6">The sequence shown here is derived from an EMBL/GenBank/DDBJ whole genome shotgun (WGS) entry which is preliminary data.</text>
</comment>
<evidence type="ECO:0000313" key="6">
    <source>
        <dbReference type="EMBL" id="MEW9807899.1"/>
    </source>
</evidence>
<evidence type="ECO:0000313" key="7">
    <source>
        <dbReference type="Proteomes" id="UP001556196"/>
    </source>
</evidence>
<sequence>MSLDIRTQGKAASLRTLLLKSGLALTPSEERIVQVLLADYPTAGLGTATGLAKRAGVSDPTVGRLAVKLGFDGYPAMQARLLAEVETRLHSPLLMMEAKLHGDLAESSEPAASYMRSVIACLDKATLTTPAATYERAIQLVANPRSPLTLVGGRFSRHLAGMLAGYLTQLRPGVRDLGVLSPQSFDVLIDMDRRDVLIVFDYRRYQNDVMNFAEQAAARGARILLFTDPWLSPVAEHAEVTIVSPVEAASPYDTLAPALAQMEAFVAHLLAATSKTTRARIERLEEVRSHNAVTLDHDRQQQARRNFPGPKAGNQEQDT</sequence>
<dbReference type="InterPro" id="IPR036388">
    <property type="entry name" value="WH-like_DNA-bd_sf"/>
</dbReference>
<name>A0ABV3R3J5_9HYPH</name>
<dbReference type="SUPFAM" id="SSF46689">
    <property type="entry name" value="Homeodomain-like"/>
    <property type="match status" value="1"/>
</dbReference>
<keyword evidence="2" id="KW-0238">DNA-binding</keyword>
<dbReference type="PANTHER" id="PTHR30514">
    <property type="entry name" value="GLUCOKINASE"/>
    <property type="match status" value="1"/>
</dbReference>
<dbReference type="CDD" id="cd05013">
    <property type="entry name" value="SIS_RpiR"/>
    <property type="match status" value="1"/>
</dbReference>
<dbReference type="SUPFAM" id="SSF53697">
    <property type="entry name" value="SIS domain"/>
    <property type="match status" value="1"/>
</dbReference>
<dbReference type="InterPro" id="IPR047640">
    <property type="entry name" value="RpiR-like"/>
</dbReference>
<evidence type="ECO:0000256" key="1">
    <source>
        <dbReference type="ARBA" id="ARBA00023015"/>
    </source>
</evidence>
<dbReference type="Proteomes" id="UP001556196">
    <property type="component" value="Unassembled WGS sequence"/>
</dbReference>
<dbReference type="Gene3D" id="3.40.50.10490">
    <property type="entry name" value="Glucose-6-phosphate isomerase like protein, domain 1"/>
    <property type="match status" value="1"/>
</dbReference>
<dbReference type="InterPro" id="IPR046348">
    <property type="entry name" value="SIS_dom_sf"/>
</dbReference>
<evidence type="ECO:0000256" key="3">
    <source>
        <dbReference type="ARBA" id="ARBA00023163"/>
    </source>
</evidence>
<proteinExistence type="predicted"/>
<evidence type="ECO:0000256" key="4">
    <source>
        <dbReference type="SAM" id="MobiDB-lite"/>
    </source>
</evidence>
<dbReference type="EMBL" id="JBFOCI010000006">
    <property type="protein sequence ID" value="MEW9807899.1"/>
    <property type="molecule type" value="Genomic_DNA"/>
</dbReference>
<dbReference type="PROSITE" id="PS51071">
    <property type="entry name" value="HTH_RPIR"/>
    <property type="match status" value="1"/>
</dbReference>
<dbReference type="RefSeq" id="WP_367725102.1">
    <property type="nucleotide sequence ID" value="NZ_JBFOCI010000006.1"/>
</dbReference>
<dbReference type="InterPro" id="IPR009057">
    <property type="entry name" value="Homeodomain-like_sf"/>
</dbReference>
<dbReference type="InterPro" id="IPR001347">
    <property type="entry name" value="SIS_dom"/>
</dbReference>
<dbReference type="Gene3D" id="1.10.10.10">
    <property type="entry name" value="Winged helix-like DNA-binding domain superfamily/Winged helix DNA-binding domain"/>
    <property type="match status" value="1"/>
</dbReference>
<feature type="domain" description="HTH rpiR-type" evidence="5">
    <location>
        <begin position="12"/>
        <end position="88"/>
    </location>
</feature>
<keyword evidence="1" id="KW-0805">Transcription regulation</keyword>
<dbReference type="PANTHER" id="PTHR30514:SF18">
    <property type="entry name" value="RPIR-FAMILY TRANSCRIPTIONAL REGULATOR"/>
    <property type="match status" value="1"/>
</dbReference>
<dbReference type="Pfam" id="PF01418">
    <property type="entry name" value="HTH_6"/>
    <property type="match status" value="1"/>
</dbReference>
<evidence type="ECO:0000256" key="2">
    <source>
        <dbReference type="ARBA" id="ARBA00023125"/>
    </source>
</evidence>
<feature type="compositionally biased region" description="Basic and acidic residues" evidence="4">
    <location>
        <begin position="291"/>
        <end position="301"/>
    </location>
</feature>
<dbReference type="InterPro" id="IPR000281">
    <property type="entry name" value="HTH_RpiR"/>
</dbReference>
<accession>A0ABV3R3J5</accession>
<keyword evidence="3" id="KW-0804">Transcription</keyword>
<dbReference type="Pfam" id="PF01380">
    <property type="entry name" value="SIS"/>
    <property type="match status" value="1"/>
</dbReference>
<evidence type="ECO:0000259" key="5">
    <source>
        <dbReference type="PROSITE" id="PS51071"/>
    </source>
</evidence>
<organism evidence="6 7">
    <name type="scientific">Mesorhizobium marinum</name>
    <dbReference type="NCBI Taxonomy" id="3228790"/>
    <lineage>
        <taxon>Bacteria</taxon>
        <taxon>Pseudomonadati</taxon>
        <taxon>Pseudomonadota</taxon>
        <taxon>Alphaproteobacteria</taxon>
        <taxon>Hyphomicrobiales</taxon>
        <taxon>Phyllobacteriaceae</taxon>
        <taxon>Mesorhizobium</taxon>
    </lineage>
</organism>
<protein>
    <submittedName>
        <fullName evidence="6">MurR/RpiR family transcriptional regulator</fullName>
    </submittedName>
</protein>